<comment type="caution">
    <text evidence="3">The sequence shown here is derived from an EMBL/GenBank/DDBJ whole genome shotgun (WGS) entry which is preliminary data.</text>
</comment>
<dbReference type="Proteomes" id="UP000433071">
    <property type="component" value="Unassembled WGS sequence"/>
</dbReference>
<name>A0A6I3M8U2_9MICO</name>
<evidence type="ECO:0000256" key="2">
    <source>
        <dbReference type="SAM" id="Phobius"/>
    </source>
</evidence>
<feature type="transmembrane region" description="Helical" evidence="2">
    <location>
        <begin position="39"/>
        <end position="60"/>
    </location>
</feature>
<dbReference type="AlphaFoldDB" id="A0A6I3M8U2"/>
<keyword evidence="2" id="KW-1133">Transmembrane helix</keyword>
<feature type="transmembrane region" description="Helical" evidence="2">
    <location>
        <begin position="193"/>
        <end position="212"/>
    </location>
</feature>
<accession>A0A6I3M8U2</accession>
<evidence type="ECO:0000256" key="1">
    <source>
        <dbReference type="SAM" id="MobiDB-lite"/>
    </source>
</evidence>
<organism evidence="3 4">
    <name type="scientific">Agromyces bracchium</name>
    <dbReference type="NCBI Taxonomy" id="88376"/>
    <lineage>
        <taxon>Bacteria</taxon>
        <taxon>Bacillati</taxon>
        <taxon>Actinomycetota</taxon>
        <taxon>Actinomycetes</taxon>
        <taxon>Micrococcales</taxon>
        <taxon>Microbacteriaceae</taxon>
        <taxon>Agromyces</taxon>
    </lineage>
</organism>
<evidence type="ECO:0000313" key="3">
    <source>
        <dbReference type="EMBL" id="MTH69889.1"/>
    </source>
</evidence>
<keyword evidence="2" id="KW-0472">Membrane</keyword>
<keyword evidence="4" id="KW-1185">Reference proteome</keyword>
<dbReference type="RefSeq" id="WP_155052911.1">
    <property type="nucleotide sequence ID" value="NZ_BAAAIB010000002.1"/>
</dbReference>
<reference evidence="3 4" key="1">
    <citation type="submission" date="2019-11" db="EMBL/GenBank/DDBJ databases">
        <title>Agromyces kandeliae sp. nov., isolated from mangrove soil.</title>
        <authorList>
            <person name="Wang R."/>
        </authorList>
    </citation>
    <scope>NUCLEOTIDE SEQUENCE [LARGE SCALE GENOMIC DNA]</scope>
    <source>
        <strain evidence="3 4">JCM 11433</strain>
    </source>
</reference>
<gene>
    <name evidence="3" type="ORF">GJ743_16070</name>
</gene>
<feature type="region of interest" description="Disordered" evidence="1">
    <location>
        <begin position="1"/>
        <end position="36"/>
    </location>
</feature>
<keyword evidence="2" id="KW-0812">Transmembrane</keyword>
<dbReference type="OrthoDB" id="5006352at2"/>
<protein>
    <recommendedName>
        <fullName evidence="5">DUF4386 family protein</fullName>
    </recommendedName>
</protein>
<proteinExistence type="predicted"/>
<sequence length="251" mass="25717">MTTETLDSTAGAAERRPSDAPRPARPVQPTPSTPPTHRALAVAAGIALIAGPALFFAGLATSPVQEGDDKVSYITSLALDATLTQVSAVLLHYGNLLMGVGVLALPWLVRGTRGAVAAVIGGLLAAVALLGNSGALFADWMHLELGRAIYLETAADISDAVLAHPAFQLCFGIAPLISVGLIVAAIGLARAGVIGWWSIPALVAGYAGMLFLPYSIPILPALGTLPMLAVLVLAGVRVLGRVRADRRVRGA</sequence>
<evidence type="ECO:0000313" key="4">
    <source>
        <dbReference type="Proteomes" id="UP000433071"/>
    </source>
</evidence>
<feature type="transmembrane region" description="Helical" evidence="2">
    <location>
        <begin position="90"/>
        <end position="109"/>
    </location>
</feature>
<feature type="transmembrane region" description="Helical" evidence="2">
    <location>
        <begin position="166"/>
        <end position="186"/>
    </location>
</feature>
<feature type="transmembrane region" description="Helical" evidence="2">
    <location>
        <begin position="218"/>
        <end position="239"/>
    </location>
</feature>
<feature type="compositionally biased region" description="Pro residues" evidence="1">
    <location>
        <begin position="23"/>
        <end position="34"/>
    </location>
</feature>
<evidence type="ECO:0008006" key="5">
    <source>
        <dbReference type="Google" id="ProtNLM"/>
    </source>
</evidence>
<dbReference type="EMBL" id="WMLB01000037">
    <property type="protein sequence ID" value="MTH69889.1"/>
    <property type="molecule type" value="Genomic_DNA"/>
</dbReference>
<feature type="transmembrane region" description="Helical" evidence="2">
    <location>
        <begin position="116"/>
        <end position="138"/>
    </location>
</feature>